<keyword evidence="2" id="KW-1185">Reference proteome</keyword>
<name>A0A8J3IXQ0_9CHLR</name>
<organism evidence="1 2">
    <name type="scientific">Reticulibacter mediterranei</name>
    <dbReference type="NCBI Taxonomy" id="2778369"/>
    <lineage>
        <taxon>Bacteria</taxon>
        <taxon>Bacillati</taxon>
        <taxon>Chloroflexota</taxon>
        <taxon>Ktedonobacteria</taxon>
        <taxon>Ktedonobacterales</taxon>
        <taxon>Reticulibacteraceae</taxon>
        <taxon>Reticulibacter</taxon>
    </lineage>
</organism>
<protein>
    <submittedName>
        <fullName evidence="1">Uncharacterized protein</fullName>
    </submittedName>
</protein>
<dbReference type="AlphaFoldDB" id="A0A8J3IXQ0"/>
<dbReference type="EMBL" id="BNJK01000002">
    <property type="protein sequence ID" value="GHO97981.1"/>
    <property type="molecule type" value="Genomic_DNA"/>
</dbReference>
<sequence>MTLILAPTAPDEYETLKRLSQRYFGEECLGMETYEAFLSFIQRPYSCWSLKQEERIIGSFSIFRMCDTLLQDVMACHRQEQDITTADLLPLEQGTPLKLYLAAGAVDDLLPANLRLYYAGRLIAGFTSVLLTLREQGYVVEEIYSIAVSEEGKRAGTKLGFKPLIIASCPASITPMRLLVDQQQLRRWHRLRGVAPSMRLPILIS</sequence>
<dbReference type="Proteomes" id="UP000597444">
    <property type="component" value="Unassembled WGS sequence"/>
</dbReference>
<proteinExistence type="predicted"/>
<gene>
    <name evidence="1" type="ORF">KSF_080290</name>
</gene>
<dbReference type="RefSeq" id="WP_220208755.1">
    <property type="nucleotide sequence ID" value="NZ_BNJK01000002.1"/>
</dbReference>
<evidence type="ECO:0000313" key="1">
    <source>
        <dbReference type="EMBL" id="GHO97981.1"/>
    </source>
</evidence>
<reference evidence="1" key="1">
    <citation type="submission" date="2020-10" db="EMBL/GenBank/DDBJ databases">
        <title>Taxonomic study of unclassified bacteria belonging to the class Ktedonobacteria.</title>
        <authorList>
            <person name="Yabe S."/>
            <person name="Wang C.M."/>
            <person name="Zheng Y."/>
            <person name="Sakai Y."/>
            <person name="Cavaletti L."/>
            <person name="Monciardini P."/>
            <person name="Donadio S."/>
        </authorList>
    </citation>
    <scope>NUCLEOTIDE SEQUENCE</scope>
    <source>
        <strain evidence="1">ID150040</strain>
    </source>
</reference>
<comment type="caution">
    <text evidence="1">The sequence shown here is derived from an EMBL/GenBank/DDBJ whole genome shotgun (WGS) entry which is preliminary data.</text>
</comment>
<accession>A0A8J3IXQ0</accession>
<evidence type="ECO:0000313" key="2">
    <source>
        <dbReference type="Proteomes" id="UP000597444"/>
    </source>
</evidence>